<dbReference type="EMBL" id="JAAFYZ010000396">
    <property type="protein sequence ID" value="MBS2554542.1"/>
    <property type="molecule type" value="Genomic_DNA"/>
</dbReference>
<reference evidence="2 3" key="1">
    <citation type="submission" date="2020-02" db="EMBL/GenBank/DDBJ databases">
        <title>Acidophilic actinobacteria isolated from forest soil.</title>
        <authorList>
            <person name="Golinska P."/>
        </authorList>
    </citation>
    <scope>NUCLEOTIDE SEQUENCE [LARGE SCALE GENOMIC DNA]</scope>
    <source>
        <strain evidence="2 3">NL8</strain>
    </source>
</reference>
<organism evidence="2 3">
    <name type="scientific">Catenulispora pinistramenti</name>
    <dbReference type="NCBI Taxonomy" id="2705254"/>
    <lineage>
        <taxon>Bacteria</taxon>
        <taxon>Bacillati</taxon>
        <taxon>Actinomycetota</taxon>
        <taxon>Actinomycetes</taxon>
        <taxon>Catenulisporales</taxon>
        <taxon>Catenulisporaceae</taxon>
        <taxon>Catenulispora</taxon>
    </lineage>
</organism>
<dbReference type="InterPro" id="IPR000835">
    <property type="entry name" value="HTH_MarR-typ"/>
</dbReference>
<proteinExistence type="predicted"/>
<protein>
    <submittedName>
        <fullName evidence="2">Winged helix-turn-helix transcriptional regulator</fullName>
    </submittedName>
</protein>
<sequence length="160" mass="16823">MSGIGNTTTHIQTLRRAIDAAERQALAPHRLTVAGFELLDLLSRDPGISAVWAAARIGVTAQSTGTVLFRLSEAGLVTREITNRVGRPAAIRPTPAGHKVLLAAREVVDEVDDRFTAAMRPGEVGELDRLLGVGLAAFPNERLDRIRAGAVPATSAGATA</sequence>
<dbReference type="PROSITE" id="PS50995">
    <property type="entry name" value="HTH_MARR_2"/>
    <property type="match status" value="1"/>
</dbReference>
<dbReference type="SMART" id="SM00347">
    <property type="entry name" value="HTH_MARR"/>
    <property type="match status" value="1"/>
</dbReference>
<evidence type="ECO:0000259" key="1">
    <source>
        <dbReference type="PROSITE" id="PS50995"/>
    </source>
</evidence>
<dbReference type="RefSeq" id="WP_212022106.1">
    <property type="nucleotide sequence ID" value="NZ_JAAFYZ010000396.1"/>
</dbReference>
<feature type="domain" description="HTH marR-type" evidence="1">
    <location>
        <begin position="4"/>
        <end position="136"/>
    </location>
</feature>
<dbReference type="Gene3D" id="1.10.10.10">
    <property type="entry name" value="Winged helix-like DNA-binding domain superfamily/Winged helix DNA-binding domain"/>
    <property type="match status" value="1"/>
</dbReference>
<keyword evidence="3" id="KW-1185">Reference proteome</keyword>
<evidence type="ECO:0000313" key="2">
    <source>
        <dbReference type="EMBL" id="MBS2554542.1"/>
    </source>
</evidence>
<dbReference type="SUPFAM" id="SSF46785">
    <property type="entry name" value="Winged helix' DNA-binding domain"/>
    <property type="match status" value="1"/>
</dbReference>
<dbReference type="InterPro" id="IPR036390">
    <property type="entry name" value="WH_DNA-bd_sf"/>
</dbReference>
<comment type="caution">
    <text evidence="2">The sequence shown here is derived from an EMBL/GenBank/DDBJ whole genome shotgun (WGS) entry which is preliminary data.</text>
</comment>
<accession>A0ABS5L876</accession>
<name>A0ABS5L876_9ACTN</name>
<dbReference type="PANTHER" id="PTHR33164:SF43">
    <property type="entry name" value="HTH-TYPE TRANSCRIPTIONAL REPRESSOR YETL"/>
    <property type="match status" value="1"/>
</dbReference>
<dbReference type="Pfam" id="PF12802">
    <property type="entry name" value="MarR_2"/>
    <property type="match status" value="1"/>
</dbReference>
<dbReference type="InterPro" id="IPR036388">
    <property type="entry name" value="WH-like_DNA-bd_sf"/>
</dbReference>
<gene>
    <name evidence="2" type="ORF">KGQ19_47585</name>
</gene>
<dbReference type="InterPro" id="IPR039422">
    <property type="entry name" value="MarR/SlyA-like"/>
</dbReference>
<dbReference type="Proteomes" id="UP000730482">
    <property type="component" value="Unassembled WGS sequence"/>
</dbReference>
<dbReference type="PANTHER" id="PTHR33164">
    <property type="entry name" value="TRANSCRIPTIONAL REGULATOR, MARR FAMILY"/>
    <property type="match status" value="1"/>
</dbReference>
<evidence type="ECO:0000313" key="3">
    <source>
        <dbReference type="Proteomes" id="UP000730482"/>
    </source>
</evidence>